<evidence type="ECO:0000313" key="2">
    <source>
        <dbReference type="Proteomes" id="UP000321629"/>
    </source>
</evidence>
<reference evidence="1 2" key="1">
    <citation type="submission" date="2019-07" db="EMBL/GenBank/DDBJ databases">
        <title>Rapid identification of Enteric Bacteria from Whole Genome Sequences (WGS) using Average Nucleotide Identity (ANI).</title>
        <authorList>
            <person name="Lane C."/>
        </authorList>
    </citation>
    <scope>NUCLEOTIDE SEQUENCE [LARGE SCALE GENOMIC DNA]</scope>
    <source>
        <strain evidence="1 2">2016D-0084</strain>
    </source>
</reference>
<accession>A0A5C7E276</accession>
<dbReference type="EMBL" id="VOWJ01000028">
    <property type="protein sequence ID" value="TXE87672.1"/>
    <property type="molecule type" value="Genomic_DNA"/>
</dbReference>
<name>A0A5C7E276_9BACT</name>
<gene>
    <name evidence="1" type="ORF">FPD38_05650</name>
</gene>
<organism evidence="1 2">
    <name type="scientific">Campylobacter volucris</name>
    <dbReference type="NCBI Taxonomy" id="1031542"/>
    <lineage>
        <taxon>Bacteria</taxon>
        <taxon>Pseudomonadati</taxon>
        <taxon>Campylobacterota</taxon>
        <taxon>Epsilonproteobacteria</taxon>
        <taxon>Campylobacterales</taxon>
        <taxon>Campylobacteraceae</taxon>
        <taxon>Campylobacter</taxon>
    </lineage>
</organism>
<comment type="caution">
    <text evidence="1">The sequence shown here is derived from an EMBL/GenBank/DDBJ whole genome shotgun (WGS) entry which is preliminary data.</text>
</comment>
<dbReference type="AlphaFoldDB" id="A0A5C7E276"/>
<protein>
    <submittedName>
        <fullName evidence="1">Uncharacterized protein</fullName>
    </submittedName>
</protein>
<dbReference type="RefSeq" id="WP_147555766.1">
    <property type="nucleotide sequence ID" value="NZ_VOWJ01000028.1"/>
</dbReference>
<evidence type="ECO:0000313" key="1">
    <source>
        <dbReference type="EMBL" id="TXE87672.1"/>
    </source>
</evidence>
<sequence>MLKIILFLFLIFGVSYADKIDDLENSCDNGKAKACRDLAYMYEEGRGKVYKINTKPLNFIKKLAIKTMQLLAID</sequence>
<dbReference type="Proteomes" id="UP000321629">
    <property type="component" value="Unassembled WGS sequence"/>
</dbReference>
<proteinExistence type="predicted"/>